<organism evidence="1 2">
    <name type="scientific">Campylobacter jejuni</name>
    <dbReference type="NCBI Taxonomy" id="197"/>
    <lineage>
        <taxon>Bacteria</taxon>
        <taxon>Pseudomonadati</taxon>
        <taxon>Campylobacterota</taxon>
        <taxon>Epsilonproteobacteria</taxon>
        <taxon>Campylobacterales</taxon>
        <taxon>Campylobacteraceae</taxon>
        <taxon>Campylobacter</taxon>
    </lineage>
</organism>
<gene>
    <name evidence="1" type="ORF">DVI03_09045</name>
</gene>
<comment type="caution">
    <text evidence="1">The sequence shown here is derived from an EMBL/GenBank/DDBJ whole genome shotgun (WGS) entry which is preliminary data.</text>
</comment>
<dbReference type="AlphaFoldDB" id="A0AAD2QY39"/>
<evidence type="ECO:0000313" key="1">
    <source>
        <dbReference type="EMBL" id="EAL7595716.1"/>
    </source>
</evidence>
<accession>A0AAD2QY39</accession>
<dbReference type="EMBL" id="AACQYW010000056">
    <property type="protein sequence ID" value="EAL7595716.1"/>
    <property type="molecule type" value="Genomic_DNA"/>
</dbReference>
<dbReference type="Proteomes" id="UP000343544">
    <property type="component" value="Unassembled WGS sequence"/>
</dbReference>
<evidence type="ECO:0000313" key="2">
    <source>
        <dbReference type="Proteomes" id="UP000343544"/>
    </source>
</evidence>
<feature type="non-terminal residue" evidence="1">
    <location>
        <position position="164"/>
    </location>
</feature>
<protein>
    <submittedName>
        <fullName evidence="1">Autotransporter outer membrane beta-barrel domain-containing protein</fullName>
    </submittedName>
</protein>
<reference evidence="1 2" key="1">
    <citation type="submission" date="2018-07" db="EMBL/GenBank/DDBJ databases">
        <authorList>
            <consortium name="PulseNet: The National Subtyping Network for Foodborne Disease Surveillance"/>
            <person name="Tarr C.L."/>
            <person name="Trees E."/>
            <person name="Katz L.S."/>
            <person name="Carleton-Romer H.A."/>
            <person name="Stroika S."/>
            <person name="Kucerova Z."/>
            <person name="Roache K.F."/>
            <person name="Sabol A.L."/>
            <person name="Besser J."/>
            <person name="Gerner-Smidt P."/>
        </authorList>
    </citation>
    <scope>NUCLEOTIDE SEQUENCE [LARGE SCALE GENOMIC DNA]</scope>
    <source>
        <strain evidence="1 2">PNUSAC005307</strain>
    </source>
</reference>
<sequence length="164" mass="17625">MELKGSNGNTRTLEKLINEGTIKGKIGIENGGSGFNGTITVRTFENKSGGTIDGHIYMGLWGGNGGTISIENFNNEGTITTSNDDGVIYFEGTTRIKTFHNQQNGTIDGKGKNSITVKAQGNQTPTLENFINDGTIKGKIGIENHKNNNNDGLTITVRTFDNKK</sequence>
<name>A0AAD2QY39_CAMJU</name>
<proteinExistence type="predicted"/>